<evidence type="ECO:0000256" key="1">
    <source>
        <dbReference type="SAM" id="MobiDB-lite"/>
    </source>
</evidence>
<protein>
    <recommendedName>
        <fullName evidence="5">Secreted protein</fullName>
    </recommendedName>
</protein>
<feature type="non-terminal residue" evidence="3">
    <location>
        <position position="213"/>
    </location>
</feature>
<name>A0A420I832_9PEZI</name>
<dbReference type="EMBL" id="MCFK01000226">
    <property type="protein sequence ID" value="RKF65860.1"/>
    <property type="molecule type" value="Genomic_DNA"/>
</dbReference>
<accession>A0A420I832</accession>
<dbReference type="STRING" id="212602.A0A420I832"/>
<dbReference type="SMR" id="A0A420I832"/>
<dbReference type="AlphaFoldDB" id="A0A420I832"/>
<feature type="compositionally biased region" description="Acidic residues" evidence="1">
    <location>
        <begin position="80"/>
        <end position="93"/>
    </location>
</feature>
<dbReference type="OrthoDB" id="10649527at2759"/>
<organism evidence="3 4">
    <name type="scientific">Erysiphe neolycopersici</name>
    <dbReference type="NCBI Taxonomy" id="212602"/>
    <lineage>
        <taxon>Eukaryota</taxon>
        <taxon>Fungi</taxon>
        <taxon>Dikarya</taxon>
        <taxon>Ascomycota</taxon>
        <taxon>Pezizomycotina</taxon>
        <taxon>Leotiomycetes</taxon>
        <taxon>Erysiphales</taxon>
        <taxon>Erysiphaceae</taxon>
        <taxon>Erysiphe</taxon>
    </lineage>
</organism>
<feature type="region of interest" description="Disordered" evidence="1">
    <location>
        <begin position="174"/>
        <end position="213"/>
    </location>
</feature>
<keyword evidence="4" id="KW-1185">Reference proteome</keyword>
<gene>
    <name evidence="3" type="ORF">OnM2_002049</name>
</gene>
<feature type="compositionally biased region" description="Low complexity" evidence="1">
    <location>
        <begin position="26"/>
        <end position="45"/>
    </location>
</feature>
<feature type="compositionally biased region" description="Low complexity" evidence="1">
    <location>
        <begin position="94"/>
        <end position="110"/>
    </location>
</feature>
<keyword evidence="2" id="KW-0732">Signal</keyword>
<comment type="caution">
    <text evidence="3">The sequence shown here is derived from an EMBL/GenBank/DDBJ whole genome shotgun (WGS) entry which is preliminary data.</text>
</comment>
<evidence type="ECO:0000256" key="2">
    <source>
        <dbReference type="SAM" id="SignalP"/>
    </source>
</evidence>
<evidence type="ECO:0008006" key="5">
    <source>
        <dbReference type="Google" id="ProtNLM"/>
    </source>
</evidence>
<evidence type="ECO:0000313" key="3">
    <source>
        <dbReference type="EMBL" id="RKF65860.1"/>
    </source>
</evidence>
<feature type="compositionally biased region" description="Polar residues" evidence="1">
    <location>
        <begin position="63"/>
        <end position="76"/>
    </location>
</feature>
<feature type="region of interest" description="Disordered" evidence="1">
    <location>
        <begin position="26"/>
        <end position="135"/>
    </location>
</feature>
<proteinExistence type="predicted"/>
<feature type="compositionally biased region" description="Basic and acidic residues" evidence="1">
    <location>
        <begin position="174"/>
        <end position="189"/>
    </location>
</feature>
<reference evidence="3 4" key="1">
    <citation type="journal article" date="2018" name="BMC Genomics">
        <title>Comparative genome analyses reveal sequence features reflecting distinct modes of host-adaptation between dicot and monocot powdery mildew.</title>
        <authorList>
            <person name="Wu Y."/>
            <person name="Ma X."/>
            <person name="Pan Z."/>
            <person name="Kale S.D."/>
            <person name="Song Y."/>
            <person name="King H."/>
            <person name="Zhang Q."/>
            <person name="Presley C."/>
            <person name="Deng X."/>
            <person name="Wei C.I."/>
            <person name="Xiao S."/>
        </authorList>
    </citation>
    <scope>NUCLEOTIDE SEQUENCE [LARGE SCALE GENOMIC DNA]</scope>
    <source>
        <strain evidence="3">UMSG2</strain>
    </source>
</reference>
<dbReference type="Proteomes" id="UP000286134">
    <property type="component" value="Unassembled WGS sequence"/>
</dbReference>
<feature type="chain" id="PRO_5019235025" description="Secreted protein" evidence="2">
    <location>
        <begin position="21"/>
        <end position="213"/>
    </location>
</feature>
<sequence>MRLSLVSLVMLVVLIYSTSATQLCKESNGSESTSLSNISSSEDLSCVSGQNSNVKSRSEENIPGNNVINKRSSVPNLDSEIAEDNSDPNDNDENSISSQSLSALDSGDLDQNSQGLETGCGDSMGEEMKNKSMKRHIKKSCSVQKSANIEKPMAECSSCKMKEDAMKKDVMKEDAMKKEKDIMKDEKPMAECSSGCGMKEDTKKESPPVDKPM</sequence>
<evidence type="ECO:0000313" key="4">
    <source>
        <dbReference type="Proteomes" id="UP000286134"/>
    </source>
</evidence>
<feature type="signal peptide" evidence="2">
    <location>
        <begin position="1"/>
        <end position="20"/>
    </location>
</feature>
<feature type="compositionally biased region" description="Basic and acidic residues" evidence="1">
    <location>
        <begin position="198"/>
        <end position="213"/>
    </location>
</feature>